<comment type="caution">
    <text evidence="6">The sequence shown here is derived from an EMBL/GenBank/DDBJ whole genome shotgun (WGS) entry which is preliminary data.</text>
</comment>
<evidence type="ECO:0000313" key="6">
    <source>
        <dbReference type="EMBL" id="MBN1574793.1"/>
    </source>
</evidence>
<dbReference type="PANTHER" id="PTHR11706">
    <property type="entry name" value="SOLUTE CARRIER PROTEIN FAMILY 11 MEMBER"/>
    <property type="match status" value="1"/>
</dbReference>
<feature type="transmembrane region" description="Helical" evidence="5">
    <location>
        <begin position="386"/>
        <end position="410"/>
    </location>
</feature>
<proteinExistence type="predicted"/>
<evidence type="ECO:0000256" key="3">
    <source>
        <dbReference type="ARBA" id="ARBA00022989"/>
    </source>
</evidence>
<feature type="transmembrane region" description="Helical" evidence="5">
    <location>
        <begin position="170"/>
        <end position="188"/>
    </location>
</feature>
<protein>
    <submittedName>
        <fullName evidence="6">Nramp family divalent metal transporter</fullName>
    </submittedName>
</protein>
<dbReference type="NCBIfam" id="NF037982">
    <property type="entry name" value="Nramp_1"/>
    <property type="match status" value="1"/>
</dbReference>
<dbReference type="GO" id="GO:0005384">
    <property type="term" value="F:manganese ion transmembrane transporter activity"/>
    <property type="evidence" value="ECO:0007669"/>
    <property type="project" value="TreeGrafter"/>
</dbReference>
<feature type="transmembrane region" description="Helical" evidence="5">
    <location>
        <begin position="360"/>
        <end position="380"/>
    </location>
</feature>
<dbReference type="PANTHER" id="PTHR11706:SF3">
    <property type="entry name" value="METAL ION TRANSPORT PROTEIN"/>
    <property type="match status" value="1"/>
</dbReference>
<evidence type="ECO:0000256" key="5">
    <source>
        <dbReference type="SAM" id="Phobius"/>
    </source>
</evidence>
<reference evidence="6" key="2">
    <citation type="submission" date="2021-01" db="EMBL/GenBank/DDBJ databases">
        <authorList>
            <person name="Hahn C.R."/>
            <person name="Youssef N.H."/>
            <person name="Elshahed M."/>
        </authorList>
    </citation>
    <scope>NUCLEOTIDE SEQUENCE</scope>
    <source>
        <strain evidence="6">Zod_Metabat.24</strain>
    </source>
</reference>
<dbReference type="GO" id="GO:0034755">
    <property type="term" value="P:iron ion transmembrane transport"/>
    <property type="evidence" value="ECO:0007669"/>
    <property type="project" value="TreeGrafter"/>
</dbReference>
<feature type="transmembrane region" description="Helical" evidence="5">
    <location>
        <begin position="267"/>
        <end position="292"/>
    </location>
</feature>
<keyword evidence="3 5" id="KW-1133">Transmembrane helix</keyword>
<feature type="transmembrane region" description="Helical" evidence="5">
    <location>
        <begin position="312"/>
        <end position="333"/>
    </location>
</feature>
<feature type="transmembrane region" description="Helical" evidence="5">
    <location>
        <begin position="213"/>
        <end position="234"/>
    </location>
</feature>
<dbReference type="Pfam" id="PF01566">
    <property type="entry name" value="Nramp"/>
    <property type="match status" value="1"/>
</dbReference>
<evidence type="ECO:0000256" key="1">
    <source>
        <dbReference type="ARBA" id="ARBA00004141"/>
    </source>
</evidence>
<evidence type="ECO:0000256" key="4">
    <source>
        <dbReference type="ARBA" id="ARBA00023136"/>
    </source>
</evidence>
<comment type="subcellular location">
    <subcellularLocation>
        <location evidence="1">Membrane</location>
        <topology evidence="1">Multi-pass membrane protein</topology>
    </subcellularLocation>
</comment>
<evidence type="ECO:0000313" key="7">
    <source>
        <dbReference type="Proteomes" id="UP000809273"/>
    </source>
</evidence>
<dbReference type="Proteomes" id="UP000809273">
    <property type="component" value="Unassembled WGS sequence"/>
</dbReference>
<feature type="transmembrane region" description="Helical" evidence="5">
    <location>
        <begin position="27"/>
        <end position="48"/>
    </location>
</feature>
<gene>
    <name evidence="6" type="ORF">JW984_16475</name>
</gene>
<dbReference type="GO" id="GO:0005886">
    <property type="term" value="C:plasma membrane"/>
    <property type="evidence" value="ECO:0007669"/>
    <property type="project" value="TreeGrafter"/>
</dbReference>
<dbReference type="EMBL" id="JAFGIX010000088">
    <property type="protein sequence ID" value="MBN1574793.1"/>
    <property type="molecule type" value="Genomic_DNA"/>
</dbReference>
<feature type="transmembrane region" description="Helical" evidence="5">
    <location>
        <begin position="145"/>
        <end position="163"/>
    </location>
</feature>
<dbReference type="GO" id="GO:0015086">
    <property type="term" value="F:cadmium ion transmembrane transporter activity"/>
    <property type="evidence" value="ECO:0007669"/>
    <property type="project" value="TreeGrafter"/>
</dbReference>
<accession>A0A9D8KIC5</accession>
<dbReference type="InterPro" id="IPR001046">
    <property type="entry name" value="NRAMP_fam"/>
</dbReference>
<evidence type="ECO:0000256" key="2">
    <source>
        <dbReference type="ARBA" id="ARBA00022692"/>
    </source>
</evidence>
<organism evidence="6 7">
    <name type="scientific">Candidatus Zymogenus saltonus</name>
    <dbReference type="NCBI Taxonomy" id="2844893"/>
    <lineage>
        <taxon>Bacteria</taxon>
        <taxon>Deltaproteobacteria</taxon>
        <taxon>Candidatus Zymogenia</taxon>
        <taxon>Candidatus Zymogeniales</taxon>
        <taxon>Candidatus Zymogenaceae</taxon>
        <taxon>Candidatus Zymogenus</taxon>
    </lineage>
</organism>
<feature type="transmembrane region" description="Helical" evidence="5">
    <location>
        <begin position="109"/>
        <end position="139"/>
    </location>
</feature>
<feature type="transmembrane region" description="Helical" evidence="5">
    <location>
        <begin position="54"/>
        <end position="74"/>
    </location>
</feature>
<sequence>MSKDMNKPTEKAKTESISRPPIGPRRLLILGPGLVWAASSVGVAELVFATRAGAIFGFLLIWVPVVSLFFKYFITELVGRYTIVTGEDVIAAFGRIETRIGPVTLPKGWILWLFWAFFVASVAGMSGIALTVGSALFAIYSGVPYVVWSMIALILVGIILFLGSYRGLEYASRLLMIVIVCFIFYAVLRRFPPLSEMAAGLVPNVPEESLRELIPLLGWSGAGAMGTIWFSLWTKASGRGASAMIDRPSTEEVKAIKSWISINRTDLLVNMILTAVLTVGFIIAGAIILNPLGIVPEGEGLGISLAKIAGEFYGPGAVMIFLVGVVGTLYSTLLADTDGLCRVAGGAVKAQSKTKRPEHFFYMTFLIVYVIFASLFTTVIQAPVLLLQVTAVIDTILLPIVGVMAIHICTKTLPADFRPRRATIIMSYLSVLFFIFFIVLLVMAVVKGVDFSM</sequence>
<keyword evidence="4 5" id="KW-0472">Membrane</keyword>
<feature type="transmembrane region" description="Helical" evidence="5">
    <location>
        <begin position="422"/>
        <end position="446"/>
    </location>
</feature>
<keyword evidence="2 5" id="KW-0812">Transmembrane</keyword>
<reference evidence="6" key="1">
    <citation type="journal article" date="2021" name="Environ. Microbiol.">
        <title>Genomic characterization of three novel Desulfobacterota classes expand the metabolic and phylogenetic diversity of the phylum.</title>
        <authorList>
            <person name="Murphy C.L."/>
            <person name="Biggerstaff J."/>
            <person name="Eichhorn A."/>
            <person name="Ewing E."/>
            <person name="Shahan R."/>
            <person name="Soriano D."/>
            <person name="Stewart S."/>
            <person name="VanMol K."/>
            <person name="Walker R."/>
            <person name="Walters P."/>
            <person name="Elshahed M.S."/>
            <person name="Youssef N.H."/>
        </authorList>
    </citation>
    <scope>NUCLEOTIDE SEQUENCE</scope>
    <source>
        <strain evidence="6">Zod_Metabat.24</strain>
    </source>
</reference>
<dbReference type="AlphaFoldDB" id="A0A9D8KIC5"/>
<name>A0A9D8KIC5_9DELT</name>